<feature type="region of interest" description="Disordered" evidence="1">
    <location>
        <begin position="66"/>
        <end position="168"/>
    </location>
</feature>
<keyword evidence="3" id="KW-1185">Reference proteome</keyword>
<comment type="caution">
    <text evidence="2">The sequence shown here is derived from an EMBL/GenBank/DDBJ whole genome shotgun (WGS) entry which is preliminary data.</text>
</comment>
<reference evidence="2" key="1">
    <citation type="journal article" date="2022" name="bioRxiv">
        <title>Sequencing and chromosome-scale assembly of the giantPleurodeles waltlgenome.</title>
        <authorList>
            <person name="Brown T."/>
            <person name="Elewa A."/>
            <person name="Iarovenko S."/>
            <person name="Subramanian E."/>
            <person name="Araus A.J."/>
            <person name="Petzold A."/>
            <person name="Susuki M."/>
            <person name="Suzuki K.-i.T."/>
            <person name="Hayashi T."/>
            <person name="Toyoda A."/>
            <person name="Oliveira C."/>
            <person name="Osipova E."/>
            <person name="Leigh N.D."/>
            <person name="Simon A."/>
            <person name="Yun M.H."/>
        </authorList>
    </citation>
    <scope>NUCLEOTIDE SEQUENCE</scope>
    <source>
        <strain evidence="2">20211129_DDA</strain>
        <tissue evidence="2">Liver</tissue>
    </source>
</reference>
<sequence length="168" mass="18167">MLGPFTCIHCHFTCHSTHTSPETSPSQNTLQTPPEQKHQFVCACDKVPDAGQRWKYPGGTSQFTNVIQEEAEPQGNRGHPEESARKGVKNTVTLGTGAPTAEVMKGRATASRGEGARGGNRVTQGHRAERPEEEQDNGTEELCTEGGGHAETSHVQGRTWPAQIRLSP</sequence>
<feature type="compositionally biased region" description="Acidic residues" evidence="1">
    <location>
        <begin position="131"/>
        <end position="143"/>
    </location>
</feature>
<protein>
    <submittedName>
        <fullName evidence="2">Uncharacterized protein</fullName>
    </submittedName>
</protein>
<organism evidence="2 3">
    <name type="scientific">Pleurodeles waltl</name>
    <name type="common">Iberian ribbed newt</name>
    <dbReference type="NCBI Taxonomy" id="8319"/>
    <lineage>
        <taxon>Eukaryota</taxon>
        <taxon>Metazoa</taxon>
        <taxon>Chordata</taxon>
        <taxon>Craniata</taxon>
        <taxon>Vertebrata</taxon>
        <taxon>Euteleostomi</taxon>
        <taxon>Amphibia</taxon>
        <taxon>Batrachia</taxon>
        <taxon>Caudata</taxon>
        <taxon>Salamandroidea</taxon>
        <taxon>Salamandridae</taxon>
        <taxon>Pleurodelinae</taxon>
        <taxon>Pleurodeles</taxon>
    </lineage>
</organism>
<name>A0AAV7T0U3_PLEWA</name>
<dbReference type="AlphaFoldDB" id="A0AAV7T0U3"/>
<evidence type="ECO:0000313" key="3">
    <source>
        <dbReference type="Proteomes" id="UP001066276"/>
    </source>
</evidence>
<dbReference type="EMBL" id="JANPWB010000007">
    <property type="protein sequence ID" value="KAJ1170073.1"/>
    <property type="molecule type" value="Genomic_DNA"/>
</dbReference>
<gene>
    <name evidence="2" type="ORF">NDU88_001954</name>
</gene>
<accession>A0AAV7T0U3</accession>
<evidence type="ECO:0000313" key="2">
    <source>
        <dbReference type="EMBL" id="KAJ1170073.1"/>
    </source>
</evidence>
<evidence type="ECO:0000256" key="1">
    <source>
        <dbReference type="SAM" id="MobiDB-lite"/>
    </source>
</evidence>
<dbReference type="Proteomes" id="UP001066276">
    <property type="component" value="Chromosome 4_1"/>
</dbReference>
<proteinExistence type="predicted"/>